<evidence type="ECO:0000313" key="10">
    <source>
        <dbReference type="EMBL" id="GIG32320.1"/>
    </source>
</evidence>
<dbReference type="Proteomes" id="UP000577956">
    <property type="component" value="Unassembled WGS sequence"/>
</dbReference>
<feature type="signal peptide" evidence="8">
    <location>
        <begin position="1"/>
        <end position="28"/>
    </location>
</feature>
<evidence type="ECO:0000313" key="12">
    <source>
        <dbReference type="Proteomes" id="UP000577956"/>
    </source>
</evidence>
<protein>
    <recommendedName>
        <fullName evidence="3 6">peptidylprolyl isomerase</fullName>
        <ecNumber evidence="3 6">5.2.1.8</ecNumber>
    </recommendedName>
</protein>
<comment type="caution">
    <text evidence="11">The sequence shown here is derived from an EMBL/GenBank/DDBJ whole genome shotgun (WGS) entry which is preliminary data.</text>
</comment>
<proteinExistence type="inferred from homology"/>
<evidence type="ECO:0000256" key="5">
    <source>
        <dbReference type="ARBA" id="ARBA00023235"/>
    </source>
</evidence>
<dbReference type="Proteomes" id="UP000618382">
    <property type="component" value="Unassembled WGS sequence"/>
</dbReference>
<evidence type="ECO:0000256" key="6">
    <source>
        <dbReference type="PROSITE-ProRule" id="PRU00277"/>
    </source>
</evidence>
<dbReference type="EMBL" id="BONN01000003">
    <property type="protein sequence ID" value="GIG32320.1"/>
    <property type="molecule type" value="Genomic_DNA"/>
</dbReference>
<dbReference type="EMBL" id="JACCBK010000001">
    <property type="protein sequence ID" value="NYD86894.1"/>
    <property type="molecule type" value="Genomic_DNA"/>
</dbReference>
<dbReference type="PANTHER" id="PTHR43811:SF19">
    <property type="entry name" value="39 KDA FK506-BINDING NUCLEAR PROTEIN"/>
    <property type="match status" value="1"/>
</dbReference>
<evidence type="ECO:0000256" key="8">
    <source>
        <dbReference type="SAM" id="SignalP"/>
    </source>
</evidence>
<dbReference type="Pfam" id="PF00254">
    <property type="entry name" value="FKBP_C"/>
    <property type="match status" value="1"/>
</dbReference>
<evidence type="ECO:0000313" key="13">
    <source>
        <dbReference type="Proteomes" id="UP000618382"/>
    </source>
</evidence>
<comment type="similarity">
    <text evidence="2">Belongs to the FKBP-type PPIase family.</text>
</comment>
<feature type="domain" description="PPIase FKBP-type" evidence="9">
    <location>
        <begin position="240"/>
        <end position="328"/>
    </location>
</feature>
<comment type="catalytic activity">
    <reaction evidence="1 6">
        <text>[protein]-peptidylproline (omega=180) = [protein]-peptidylproline (omega=0)</text>
        <dbReference type="Rhea" id="RHEA:16237"/>
        <dbReference type="Rhea" id="RHEA-COMP:10747"/>
        <dbReference type="Rhea" id="RHEA-COMP:10748"/>
        <dbReference type="ChEBI" id="CHEBI:83833"/>
        <dbReference type="ChEBI" id="CHEBI:83834"/>
        <dbReference type="EC" id="5.2.1.8"/>
    </reaction>
</comment>
<accession>A0A7Y9FGN3</accession>
<feature type="region of interest" description="Disordered" evidence="7">
    <location>
        <begin position="32"/>
        <end position="58"/>
    </location>
</feature>
<keyword evidence="5 6" id="KW-0413">Isomerase</keyword>
<dbReference type="InterPro" id="IPR001179">
    <property type="entry name" value="PPIase_FKBP_dom"/>
</dbReference>
<gene>
    <name evidence="10" type="primary">fkbP1</name>
    <name evidence="11" type="ORF">BKA21_002443</name>
    <name evidence="10" type="ORF">Col01nite_14790</name>
</gene>
<dbReference type="InterPro" id="IPR046357">
    <property type="entry name" value="PPIase_dom_sf"/>
</dbReference>
<name>A0A7Y9FGN3_9CELL</name>
<reference evidence="11 12" key="1">
    <citation type="submission" date="2020-07" db="EMBL/GenBank/DDBJ databases">
        <title>Sequencing the genomes of 1000 actinobacteria strains.</title>
        <authorList>
            <person name="Klenk H.-P."/>
        </authorList>
    </citation>
    <scope>NUCLEOTIDE SEQUENCE [LARGE SCALE GENOMIC DNA]</scope>
    <source>
        <strain evidence="11 12">DSM 24482</strain>
    </source>
</reference>
<evidence type="ECO:0000256" key="4">
    <source>
        <dbReference type="ARBA" id="ARBA00023110"/>
    </source>
</evidence>
<dbReference type="Gene3D" id="3.10.50.40">
    <property type="match status" value="2"/>
</dbReference>
<keyword evidence="13" id="KW-1185">Reference proteome</keyword>
<evidence type="ECO:0000256" key="2">
    <source>
        <dbReference type="ARBA" id="ARBA00006577"/>
    </source>
</evidence>
<keyword evidence="4 6" id="KW-0697">Rotamase</keyword>
<dbReference type="AlphaFoldDB" id="A0A7Y9FGN3"/>
<evidence type="ECO:0000256" key="1">
    <source>
        <dbReference type="ARBA" id="ARBA00000971"/>
    </source>
</evidence>
<dbReference type="PROSITE" id="PS51257">
    <property type="entry name" value="PROKAR_LIPOPROTEIN"/>
    <property type="match status" value="1"/>
</dbReference>
<evidence type="ECO:0000256" key="7">
    <source>
        <dbReference type="SAM" id="MobiDB-lite"/>
    </source>
</evidence>
<reference evidence="10 13" key="2">
    <citation type="submission" date="2021-01" db="EMBL/GenBank/DDBJ databases">
        <title>Whole genome shotgun sequence of Cellulomonas oligotrophica NBRC 109435.</title>
        <authorList>
            <person name="Komaki H."/>
            <person name="Tamura T."/>
        </authorList>
    </citation>
    <scope>NUCLEOTIDE SEQUENCE [LARGE SCALE GENOMIC DNA]</scope>
    <source>
        <strain evidence="10 13">NBRC 109435</strain>
    </source>
</reference>
<sequence>MRRTTTARTTARRVAAAALALTVGVTLAACGGSSGEAEPTASATATDDASVSQDAEPTAEDIALLDAVEITGDAGAKPTVELPETPFEVTAPVARLVVEGDGDAVEIGDLLSMQTTGISGADGSDLGSTYDGGTPESVELTEATLFATLFEALQGAKIGARVVFAVPQDGGAVVAVADLVGATKVLERAEGEAVAPADGLPTVTLADDGAPSIEAADGDAPTELVVQPLIEGDGATVEEGQNVIVKYTGWLWDGTQFDSSWESGSTFTVTGVGAAQVIDGWNEGLVGQKVGSQVLLVVPPDKGYGDQESETIPANSTLVFVVDVLAAS</sequence>
<dbReference type="RefSeq" id="WP_140459387.1">
    <property type="nucleotide sequence ID" value="NZ_BAABFI010000008.1"/>
</dbReference>
<feature type="compositionally biased region" description="Low complexity" evidence="7">
    <location>
        <begin position="32"/>
        <end position="55"/>
    </location>
</feature>
<organism evidence="11 12">
    <name type="scientific">Cellulomonas oligotrophica</name>
    <dbReference type="NCBI Taxonomy" id="931536"/>
    <lineage>
        <taxon>Bacteria</taxon>
        <taxon>Bacillati</taxon>
        <taxon>Actinomycetota</taxon>
        <taxon>Actinomycetes</taxon>
        <taxon>Micrococcales</taxon>
        <taxon>Cellulomonadaceae</taxon>
        <taxon>Cellulomonas</taxon>
    </lineage>
</organism>
<keyword evidence="8" id="KW-0732">Signal</keyword>
<feature type="chain" id="PRO_5030889389" description="peptidylprolyl isomerase" evidence="8">
    <location>
        <begin position="29"/>
        <end position="328"/>
    </location>
</feature>
<dbReference type="EC" id="5.2.1.8" evidence="3 6"/>
<dbReference type="SUPFAM" id="SSF54534">
    <property type="entry name" value="FKBP-like"/>
    <property type="match status" value="2"/>
</dbReference>
<dbReference type="PANTHER" id="PTHR43811">
    <property type="entry name" value="FKBP-TYPE PEPTIDYL-PROLYL CIS-TRANS ISOMERASE FKPA"/>
    <property type="match status" value="1"/>
</dbReference>
<dbReference type="GO" id="GO:0003755">
    <property type="term" value="F:peptidyl-prolyl cis-trans isomerase activity"/>
    <property type="evidence" value="ECO:0007669"/>
    <property type="project" value="UniProtKB-KW"/>
</dbReference>
<evidence type="ECO:0000313" key="11">
    <source>
        <dbReference type="EMBL" id="NYD86894.1"/>
    </source>
</evidence>
<evidence type="ECO:0000256" key="3">
    <source>
        <dbReference type="ARBA" id="ARBA00013194"/>
    </source>
</evidence>
<evidence type="ECO:0000259" key="9">
    <source>
        <dbReference type="PROSITE" id="PS50059"/>
    </source>
</evidence>
<dbReference type="PROSITE" id="PS50059">
    <property type="entry name" value="FKBP_PPIASE"/>
    <property type="match status" value="1"/>
</dbReference>